<dbReference type="AlphaFoldDB" id="A0A7J7LE30"/>
<keyword evidence="11" id="KW-0862">Zinc</keyword>
<evidence type="ECO:0000256" key="7">
    <source>
        <dbReference type="ARBA" id="ARBA00022723"/>
    </source>
</evidence>
<dbReference type="EC" id="2.3.2.27" evidence="4"/>
<dbReference type="Proteomes" id="UP000541444">
    <property type="component" value="Unassembled WGS sequence"/>
</dbReference>
<dbReference type="InterPro" id="IPR046948">
    <property type="entry name" value="ATL20-22-like"/>
</dbReference>
<dbReference type="Gene3D" id="3.30.40.10">
    <property type="entry name" value="Zinc/RING finger domain, C3HC4 (zinc finger)"/>
    <property type="match status" value="1"/>
</dbReference>
<evidence type="ECO:0000256" key="3">
    <source>
        <dbReference type="ARBA" id="ARBA00004906"/>
    </source>
</evidence>
<feature type="domain" description="RING-type" evidence="19">
    <location>
        <begin position="320"/>
        <end position="362"/>
    </location>
</feature>
<dbReference type="CDD" id="cd16461">
    <property type="entry name" value="RING-H2_EL5-like"/>
    <property type="match status" value="1"/>
</dbReference>
<keyword evidence="14" id="KW-0325">Glycoprotein</keyword>
<dbReference type="GO" id="GO:0030247">
    <property type="term" value="F:polysaccharide binding"/>
    <property type="evidence" value="ECO:0007669"/>
    <property type="project" value="InterPro"/>
</dbReference>
<evidence type="ECO:0000256" key="16">
    <source>
        <dbReference type="PROSITE-ProRule" id="PRU00175"/>
    </source>
</evidence>
<comment type="subcellular location">
    <subcellularLocation>
        <location evidence="2">Membrane</location>
        <topology evidence="2">Single-pass membrane protein</topology>
    </subcellularLocation>
</comment>
<feature type="chain" id="PRO_5029581480" description="RING-type E3 ubiquitin transferase" evidence="18">
    <location>
        <begin position="23"/>
        <end position="372"/>
    </location>
</feature>
<sequence>METLELFFIYLIFLLFPNIVTSQENCIQQAYCNRNNGPLIQFPFNFLQGGHPFSCGYPGFNIACDRNSRTIVNLEGSIPNGEFFVRRIDYVAQEIFLYDEDDCLPRRLLSLNLSNTPFSGMYNRNYTFLNCSGDIDVTRIAYISCLSSTNYMVLATSSKSLVDVKLDQCKIIKTVSVPIAWPIAEYEFSTLDNDLQLNWTKPNCGKCVARGGECGFKSDSNHEIKCFNIPRRGISKGVKYIILIGVIIPSSMCAVVIGCYICSRIKLRRNGGRHSHAESSMIAPQPTIVIVGLDEPTIESYPKTVLGESRRLPKADDNTCPICLSEYRPKETLRTIPDCKHCFHTDCIDEWLRINATCPLCRNSPLPQIHFT</sequence>
<dbReference type="EMBL" id="JACGCM010002347">
    <property type="protein sequence ID" value="KAF6140838.1"/>
    <property type="molecule type" value="Genomic_DNA"/>
</dbReference>
<evidence type="ECO:0000256" key="15">
    <source>
        <dbReference type="ARBA" id="ARBA00024209"/>
    </source>
</evidence>
<evidence type="ECO:0000313" key="21">
    <source>
        <dbReference type="Proteomes" id="UP000541444"/>
    </source>
</evidence>
<dbReference type="InterPro" id="IPR013083">
    <property type="entry name" value="Znf_RING/FYVE/PHD"/>
</dbReference>
<comment type="catalytic activity">
    <reaction evidence="1">
        <text>S-ubiquitinyl-[E2 ubiquitin-conjugating enzyme]-L-cysteine + [acceptor protein]-L-lysine = [E2 ubiquitin-conjugating enzyme]-L-cysteine + N(6)-ubiquitinyl-[acceptor protein]-L-lysine.</text>
        <dbReference type="EC" id="2.3.2.27"/>
    </reaction>
</comment>
<keyword evidence="13 17" id="KW-0472">Membrane</keyword>
<evidence type="ECO:0000256" key="18">
    <source>
        <dbReference type="SAM" id="SignalP"/>
    </source>
</evidence>
<keyword evidence="10" id="KW-0833">Ubl conjugation pathway</keyword>
<keyword evidence="6 17" id="KW-0812">Transmembrane</keyword>
<dbReference type="Pfam" id="PF13947">
    <property type="entry name" value="GUB_WAK_bind"/>
    <property type="match status" value="1"/>
</dbReference>
<evidence type="ECO:0000256" key="12">
    <source>
        <dbReference type="ARBA" id="ARBA00022989"/>
    </source>
</evidence>
<evidence type="ECO:0000256" key="1">
    <source>
        <dbReference type="ARBA" id="ARBA00000900"/>
    </source>
</evidence>
<keyword evidence="12 17" id="KW-1133">Transmembrane helix</keyword>
<dbReference type="PANTHER" id="PTHR46279">
    <property type="entry name" value="RING/U-BOX SUPERFAMILY PROTEIN"/>
    <property type="match status" value="1"/>
</dbReference>
<comment type="pathway">
    <text evidence="3">Protein modification; protein ubiquitination.</text>
</comment>
<dbReference type="GO" id="GO:0061630">
    <property type="term" value="F:ubiquitin protein ligase activity"/>
    <property type="evidence" value="ECO:0007669"/>
    <property type="project" value="UniProtKB-EC"/>
</dbReference>
<evidence type="ECO:0000256" key="14">
    <source>
        <dbReference type="ARBA" id="ARBA00023180"/>
    </source>
</evidence>
<keyword evidence="5" id="KW-0808">Transferase</keyword>
<evidence type="ECO:0000256" key="10">
    <source>
        <dbReference type="ARBA" id="ARBA00022786"/>
    </source>
</evidence>
<dbReference type="Pfam" id="PF14380">
    <property type="entry name" value="WAK_assoc"/>
    <property type="match status" value="1"/>
</dbReference>
<organism evidence="20 21">
    <name type="scientific">Kingdonia uniflora</name>
    <dbReference type="NCBI Taxonomy" id="39325"/>
    <lineage>
        <taxon>Eukaryota</taxon>
        <taxon>Viridiplantae</taxon>
        <taxon>Streptophyta</taxon>
        <taxon>Embryophyta</taxon>
        <taxon>Tracheophyta</taxon>
        <taxon>Spermatophyta</taxon>
        <taxon>Magnoliopsida</taxon>
        <taxon>Ranunculales</taxon>
        <taxon>Circaeasteraceae</taxon>
        <taxon>Kingdonia</taxon>
    </lineage>
</organism>
<evidence type="ECO:0000256" key="11">
    <source>
        <dbReference type="ARBA" id="ARBA00022833"/>
    </source>
</evidence>
<name>A0A7J7LE30_9MAGN</name>
<evidence type="ECO:0000256" key="2">
    <source>
        <dbReference type="ARBA" id="ARBA00004167"/>
    </source>
</evidence>
<gene>
    <name evidence="20" type="ORF">GIB67_042251</name>
</gene>
<keyword evidence="7" id="KW-0479">Metal-binding</keyword>
<keyword evidence="8 18" id="KW-0732">Signal</keyword>
<feature type="transmembrane region" description="Helical" evidence="17">
    <location>
        <begin position="240"/>
        <end position="263"/>
    </location>
</feature>
<keyword evidence="9 16" id="KW-0863">Zinc-finger</keyword>
<accession>A0A7J7LE30</accession>
<feature type="signal peptide" evidence="18">
    <location>
        <begin position="1"/>
        <end position="22"/>
    </location>
</feature>
<dbReference type="InterPro" id="IPR025287">
    <property type="entry name" value="WAK_GUB"/>
</dbReference>
<evidence type="ECO:0000259" key="19">
    <source>
        <dbReference type="PROSITE" id="PS50089"/>
    </source>
</evidence>
<evidence type="ECO:0000256" key="9">
    <source>
        <dbReference type="ARBA" id="ARBA00022771"/>
    </source>
</evidence>
<protein>
    <recommendedName>
        <fullName evidence="4">RING-type E3 ubiquitin transferase</fullName>
        <ecNumber evidence="4">2.3.2.27</ecNumber>
    </recommendedName>
</protein>
<comment type="similarity">
    <text evidence="15">Belongs to the RING-type zinc finger family. ATL subfamily.</text>
</comment>
<evidence type="ECO:0000256" key="4">
    <source>
        <dbReference type="ARBA" id="ARBA00012483"/>
    </source>
</evidence>
<evidence type="ECO:0000256" key="5">
    <source>
        <dbReference type="ARBA" id="ARBA00022679"/>
    </source>
</evidence>
<dbReference type="Pfam" id="PF13639">
    <property type="entry name" value="zf-RING_2"/>
    <property type="match status" value="1"/>
</dbReference>
<evidence type="ECO:0000256" key="8">
    <source>
        <dbReference type="ARBA" id="ARBA00022729"/>
    </source>
</evidence>
<proteinExistence type="inferred from homology"/>
<dbReference type="SUPFAM" id="SSF57850">
    <property type="entry name" value="RING/U-box"/>
    <property type="match status" value="1"/>
</dbReference>
<dbReference type="GO" id="GO:0016020">
    <property type="term" value="C:membrane"/>
    <property type="evidence" value="ECO:0007669"/>
    <property type="project" value="UniProtKB-SubCell"/>
</dbReference>
<comment type="caution">
    <text evidence="20">The sequence shown here is derived from an EMBL/GenBank/DDBJ whole genome shotgun (WGS) entry which is preliminary data.</text>
</comment>
<evidence type="ECO:0000256" key="13">
    <source>
        <dbReference type="ARBA" id="ARBA00023136"/>
    </source>
</evidence>
<evidence type="ECO:0000313" key="20">
    <source>
        <dbReference type="EMBL" id="KAF6140838.1"/>
    </source>
</evidence>
<keyword evidence="21" id="KW-1185">Reference proteome</keyword>
<reference evidence="20 21" key="1">
    <citation type="journal article" date="2020" name="IScience">
        <title>Genome Sequencing of the Endangered Kingdonia uniflora (Circaeasteraceae, Ranunculales) Reveals Potential Mechanisms of Evolutionary Specialization.</title>
        <authorList>
            <person name="Sun Y."/>
            <person name="Deng T."/>
            <person name="Zhang A."/>
            <person name="Moore M.J."/>
            <person name="Landis J.B."/>
            <person name="Lin N."/>
            <person name="Zhang H."/>
            <person name="Zhang X."/>
            <person name="Huang J."/>
            <person name="Zhang X."/>
            <person name="Sun H."/>
            <person name="Wang H."/>
        </authorList>
    </citation>
    <scope>NUCLEOTIDE SEQUENCE [LARGE SCALE GENOMIC DNA]</scope>
    <source>
        <strain evidence="20">TB1705</strain>
        <tissue evidence="20">Leaf</tissue>
    </source>
</reference>
<dbReference type="SMART" id="SM00184">
    <property type="entry name" value="RING"/>
    <property type="match status" value="1"/>
</dbReference>
<evidence type="ECO:0000256" key="17">
    <source>
        <dbReference type="SAM" id="Phobius"/>
    </source>
</evidence>
<dbReference type="InterPro" id="IPR032872">
    <property type="entry name" value="WAK_assoc_C"/>
</dbReference>
<dbReference type="GO" id="GO:0008270">
    <property type="term" value="F:zinc ion binding"/>
    <property type="evidence" value="ECO:0007669"/>
    <property type="project" value="UniProtKB-KW"/>
</dbReference>
<dbReference type="PANTHER" id="PTHR46279:SF9">
    <property type="entry name" value="OS01G0116300 PROTEIN"/>
    <property type="match status" value="1"/>
</dbReference>
<dbReference type="PROSITE" id="PS50089">
    <property type="entry name" value="ZF_RING_2"/>
    <property type="match status" value="1"/>
</dbReference>
<dbReference type="InterPro" id="IPR001841">
    <property type="entry name" value="Znf_RING"/>
</dbReference>
<dbReference type="OrthoDB" id="8062037at2759"/>
<evidence type="ECO:0000256" key="6">
    <source>
        <dbReference type="ARBA" id="ARBA00022692"/>
    </source>
</evidence>